<evidence type="ECO:0000313" key="1">
    <source>
        <dbReference type="EMBL" id="BBY58134.1"/>
    </source>
</evidence>
<proteinExistence type="predicted"/>
<reference evidence="1 2" key="1">
    <citation type="journal article" date="2019" name="Emerg. Microbes Infect.">
        <title>Comprehensive subspecies identification of 175 nontuberculous mycobacteria species based on 7547 genomic profiles.</title>
        <authorList>
            <person name="Matsumoto Y."/>
            <person name="Kinjo T."/>
            <person name="Motooka D."/>
            <person name="Nabeya D."/>
            <person name="Jung N."/>
            <person name="Uechi K."/>
            <person name="Horii T."/>
            <person name="Iida T."/>
            <person name="Fujita J."/>
            <person name="Nakamura S."/>
        </authorList>
    </citation>
    <scope>NUCLEOTIDE SEQUENCE [LARGE SCALE GENOMIC DNA]</scope>
    <source>
        <strain evidence="1 2">JCM 30395</strain>
    </source>
</reference>
<dbReference type="EMBL" id="AP022595">
    <property type="protein sequence ID" value="BBY58134.1"/>
    <property type="molecule type" value="Genomic_DNA"/>
</dbReference>
<dbReference type="Proteomes" id="UP000466445">
    <property type="component" value="Chromosome"/>
</dbReference>
<evidence type="ECO:0000313" key="2">
    <source>
        <dbReference type="Proteomes" id="UP000466445"/>
    </source>
</evidence>
<organism evidence="1 2">
    <name type="scientific">Mycolicibacterium sarraceniae</name>
    <dbReference type="NCBI Taxonomy" id="1534348"/>
    <lineage>
        <taxon>Bacteria</taxon>
        <taxon>Bacillati</taxon>
        <taxon>Actinomycetota</taxon>
        <taxon>Actinomycetes</taxon>
        <taxon>Mycobacteriales</taxon>
        <taxon>Mycobacteriaceae</taxon>
        <taxon>Mycolicibacterium</taxon>
    </lineage>
</organism>
<gene>
    <name evidence="1" type="ORF">MSAR_12700</name>
</gene>
<name>A0A7I7SMC4_9MYCO</name>
<sequence>MLAKSNTYLGVRGANRGATLSAGWGGMWMQSTGGTPANVVGATHPKETVIFNWGYSTSGSSIDSKPYPIPNRSLVEGMSSLPANSVLDRVGNALYRARYGSKWIGEWACATTLSSSPCPASWSTRPPAGRFTRSRWAGWLLARRPPMVDTQQTGDRAIGPRCHRCIGGTR</sequence>
<accession>A0A7I7SMC4</accession>
<protein>
    <submittedName>
        <fullName evidence="1">Uncharacterized protein</fullName>
    </submittedName>
</protein>
<dbReference type="AlphaFoldDB" id="A0A7I7SMC4"/>
<keyword evidence="2" id="KW-1185">Reference proteome</keyword>
<dbReference type="KEGG" id="msar:MSAR_12700"/>